<name>A0A8S1BSN8_ARCPL</name>
<comment type="caution">
    <text evidence="1">The sequence shown here is derived from an EMBL/GenBank/DDBJ whole genome shotgun (WGS) entry which is preliminary data.</text>
</comment>
<gene>
    <name evidence="1" type="ORF">APLA_LOCUS17416</name>
</gene>
<accession>A0A8S1BSN8</accession>
<sequence>MFITGDEMKVSAQTIDYITTKPAIIQDSTFDANWEHLLPTLKMITNTSTIKKERLLNVVELINYLLSDDIENNECDKKLEKTKQTIEFRTPSHQDIESIADERLDTIIKKAFDIKNCAPNAINLQNFVPQNKTEDFSKILVKISTALAKLEDQKEKQKIQSSPTVMGMFRTKNTCQNKLNPPLYEALDPSPKPQLNQAGMNTVSQATRFTIPCQRASDILKETSSFVVPKAAYCNLPKNTNLNSRSKNPKSNSDNLPFTLVPNSFSCVEEDDSFAVLFRPKKISMMQVYGNLLKKIATTVLVPYHVSKLSL</sequence>
<dbReference type="AlphaFoldDB" id="A0A8S1BSN8"/>
<proteinExistence type="predicted"/>
<evidence type="ECO:0000313" key="1">
    <source>
        <dbReference type="EMBL" id="CAB3261918.1"/>
    </source>
</evidence>
<dbReference type="Proteomes" id="UP000494256">
    <property type="component" value="Unassembled WGS sequence"/>
</dbReference>
<protein>
    <submittedName>
        <fullName evidence="1">Uncharacterized protein</fullName>
    </submittedName>
</protein>
<dbReference type="OrthoDB" id="10067323at2759"/>
<evidence type="ECO:0000313" key="2">
    <source>
        <dbReference type="Proteomes" id="UP000494256"/>
    </source>
</evidence>
<dbReference type="EMBL" id="CADEBD010001048">
    <property type="protein sequence ID" value="CAB3261918.1"/>
    <property type="molecule type" value="Genomic_DNA"/>
</dbReference>
<organism evidence="1 2">
    <name type="scientific">Arctia plantaginis</name>
    <name type="common">Wood tiger moth</name>
    <name type="synonym">Phalaena plantaginis</name>
    <dbReference type="NCBI Taxonomy" id="874455"/>
    <lineage>
        <taxon>Eukaryota</taxon>
        <taxon>Metazoa</taxon>
        <taxon>Ecdysozoa</taxon>
        <taxon>Arthropoda</taxon>
        <taxon>Hexapoda</taxon>
        <taxon>Insecta</taxon>
        <taxon>Pterygota</taxon>
        <taxon>Neoptera</taxon>
        <taxon>Endopterygota</taxon>
        <taxon>Lepidoptera</taxon>
        <taxon>Glossata</taxon>
        <taxon>Ditrysia</taxon>
        <taxon>Noctuoidea</taxon>
        <taxon>Erebidae</taxon>
        <taxon>Arctiinae</taxon>
        <taxon>Arctia</taxon>
    </lineage>
</organism>
<reference evidence="1 2" key="1">
    <citation type="submission" date="2020-04" db="EMBL/GenBank/DDBJ databases">
        <authorList>
            <person name="Wallbank WR R."/>
            <person name="Pardo Diaz C."/>
            <person name="Kozak K."/>
            <person name="Martin S."/>
            <person name="Jiggins C."/>
            <person name="Moest M."/>
            <person name="Warren A I."/>
            <person name="Byers J.R.P. K."/>
            <person name="Montejo-Kovacevich G."/>
            <person name="Yen C E."/>
        </authorList>
    </citation>
    <scope>NUCLEOTIDE SEQUENCE [LARGE SCALE GENOMIC DNA]</scope>
</reference>